<evidence type="ECO:0000256" key="1">
    <source>
        <dbReference type="ARBA" id="ARBA00009673"/>
    </source>
</evidence>
<evidence type="ECO:0000313" key="3">
    <source>
        <dbReference type="EMBL" id="NOL51256.1"/>
    </source>
</evidence>
<dbReference type="EMBL" id="JABGBN010000002">
    <property type="protein sequence ID" value="NOL51256.1"/>
    <property type="molecule type" value="Genomic_DNA"/>
</dbReference>
<dbReference type="FunFam" id="3.50.80.10:FF:000001">
    <property type="entry name" value="D-aminoacyl-tRNA deacylase"/>
    <property type="match status" value="1"/>
</dbReference>
<proteinExistence type="inferred from homology"/>
<evidence type="ECO:0000256" key="2">
    <source>
        <dbReference type="HAMAP-Rule" id="MF_00518"/>
    </source>
</evidence>
<dbReference type="GO" id="GO:0043908">
    <property type="term" value="F:Ser(Gly)-tRNA(Ala) hydrolase activity"/>
    <property type="evidence" value="ECO:0007669"/>
    <property type="project" value="UniProtKB-UniRule"/>
</dbReference>
<dbReference type="CDD" id="cd00563">
    <property type="entry name" value="Dtyr_deacylase"/>
    <property type="match status" value="1"/>
</dbReference>
<comment type="domain">
    <text evidence="2">A Gly-cisPro motif from one monomer fits into the active site of the other monomer to allow specific chiral rejection of L-amino acids.</text>
</comment>
<name>A0A849P2J6_9BURK</name>
<dbReference type="Pfam" id="PF02580">
    <property type="entry name" value="Tyr_Deacylase"/>
    <property type="match status" value="1"/>
</dbReference>
<dbReference type="NCBIfam" id="TIGR00256">
    <property type="entry name" value="D-aminoacyl-tRNA deacylase"/>
    <property type="match status" value="1"/>
</dbReference>
<dbReference type="GO" id="GO:0106026">
    <property type="term" value="F:Gly-tRNA(Ala) deacylase activity"/>
    <property type="evidence" value="ECO:0007669"/>
    <property type="project" value="UniProtKB-UniRule"/>
</dbReference>
<dbReference type="Proteomes" id="UP000537862">
    <property type="component" value="Unassembled WGS sequence"/>
</dbReference>
<comment type="similarity">
    <text evidence="1 2">Belongs to the DTD family.</text>
</comment>
<dbReference type="PANTHER" id="PTHR10472">
    <property type="entry name" value="D-TYROSYL-TRNA TYR DEACYLASE"/>
    <property type="match status" value="1"/>
</dbReference>
<dbReference type="Gene3D" id="3.50.80.10">
    <property type="entry name" value="D-tyrosyl-tRNA(Tyr) deacylase"/>
    <property type="match status" value="1"/>
</dbReference>
<dbReference type="EC" id="3.1.1.96" evidence="2"/>
<dbReference type="RefSeq" id="WP_171679954.1">
    <property type="nucleotide sequence ID" value="NZ_JABGBN010000002.1"/>
</dbReference>
<keyword evidence="2" id="KW-0820">tRNA-binding</keyword>
<keyword evidence="2 3" id="KW-0378">Hydrolase</keyword>
<reference evidence="3 4" key="1">
    <citation type="submission" date="2020-05" db="EMBL/GenBank/DDBJ databases">
        <authorList>
            <person name="Niu N."/>
        </authorList>
    </citation>
    <scope>NUCLEOTIDE SEQUENCE [LARGE SCALE GENOMIC DNA]</scope>
    <source>
        <strain evidence="3 4">3340-03</strain>
    </source>
</reference>
<gene>
    <name evidence="2" type="primary">dtd</name>
    <name evidence="3" type="ORF">HKX39_03590</name>
</gene>
<dbReference type="GO" id="GO:0005737">
    <property type="term" value="C:cytoplasm"/>
    <property type="evidence" value="ECO:0007669"/>
    <property type="project" value="UniProtKB-SubCell"/>
</dbReference>
<evidence type="ECO:0000313" key="4">
    <source>
        <dbReference type="Proteomes" id="UP000537862"/>
    </source>
</evidence>
<dbReference type="HAMAP" id="MF_00518">
    <property type="entry name" value="Deacylase_Dtd"/>
    <property type="match status" value="1"/>
</dbReference>
<dbReference type="SUPFAM" id="SSF69500">
    <property type="entry name" value="DTD-like"/>
    <property type="match status" value="1"/>
</dbReference>
<dbReference type="InterPro" id="IPR023509">
    <property type="entry name" value="DTD-like_sf"/>
</dbReference>
<organism evidence="3 4">
    <name type="scientific">Pelistega suis</name>
    <dbReference type="NCBI Taxonomy" id="1631957"/>
    <lineage>
        <taxon>Bacteria</taxon>
        <taxon>Pseudomonadati</taxon>
        <taxon>Pseudomonadota</taxon>
        <taxon>Betaproteobacteria</taxon>
        <taxon>Burkholderiales</taxon>
        <taxon>Alcaligenaceae</taxon>
        <taxon>Pelistega</taxon>
    </lineage>
</organism>
<comment type="subunit">
    <text evidence="2">Homodimer.</text>
</comment>
<feature type="short sequence motif" description="Gly-cisPro motif, important for rejection of L-amino acids" evidence="2">
    <location>
        <begin position="138"/>
        <end position="139"/>
    </location>
</feature>
<accession>A0A849P2J6</accession>
<comment type="subcellular location">
    <subcellularLocation>
        <location evidence="2">Cytoplasm</location>
    </subcellularLocation>
</comment>
<keyword evidence="4" id="KW-1185">Reference proteome</keyword>
<protein>
    <recommendedName>
        <fullName evidence="2">D-aminoacyl-tRNA deacylase</fullName>
        <shortName evidence="2">DTD</shortName>
        <ecNumber evidence="2">3.1.1.96</ecNumber>
    </recommendedName>
    <alternativeName>
        <fullName evidence="2">Gly-tRNA(Ala) deacylase</fullName>
        <ecNumber evidence="2">3.1.1.-</ecNumber>
    </alternativeName>
</protein>
<dbReference type="AlphaFoldDB" id="A0A849P2J6"/>
<comment type="caution">
    <text evidence="3">The sequence shown here is derived from an EMBL/GenBank/DDBJ whole genome shotgun (WGS) entry which is preliminary data.</text>
</comment>
<dbReference type="PANTHER" id="PTHR10472:SF5">
    <property type="entry name" value="D-AMINOACYL-TRNA DEACYLASE 1"/>
    <property type="match status" value="1"/>
</dbReference>
<keyword evidence="2" id="KW-0963">Cytoplasm</keyword>
<sequence length="150" mass="16196">MKVVIQKVAQASVTVDKEIVGAIEDGLLLLVGVGHEDGVEDIEYLVRKITQMRIFEDDQGVMNLSVLDKKAEVLCVSQFTLLASTKKGNRPSYSQAARPEIALPLFNQFVEAMSCSLGKPVPTGVFGAHMEVALVNNGPITILLDSKSPN</sequence>
<dbReference type="GO" id="GO:0019478">
    <property type="term" value="P:D-amino acid catabolic process"/>
    <property type="evidence" value="ECO:0007669"/>
    <property type="project" value="UniProtKB-UniRule"/>
</dbReference>
<comment type="function">
    <text evidence="2">An aminoacyl-tRNA editing enzyme that deacylates mischarged D-aminoacyl-tRNAs. Also deacylates mischarged glycyl-tRNA(Ala), protecting cells against glycine mischarging by AlaRS. Acts via tRNA-based rather than protein-based catalysis; rejects L-amino acids rather than detecting D-amino acids in the active site. By recycling D-aminoacyl-tRNA to D-amino acids and free tRNA molecules, this enzyme counteracts the toxicity associated with the formation of D-aminoacyl-tRNA entities in vivo and helps enforce protein L-homochirality.</text>
</comment>
<dbReference type="InterPro" id="IPR003732">
    <property type="entry name" value="Daa-tRNA_deacyls_DTD"/>
</dbReference>
<comment type="catalytic activity">
    <reaction evidence="2">
        <text>a D-aminoacyl-tRNA + H2O = a tRNA + a D-alpha-amino acid + H(+)</text>
        <dbReference type="Rhea" id="RHEA:13953"/>
        <dbReference type="Rhea" id="RHEA-COMP:10123"/>
        <dbReference type="Rhea" id="RHEA-COMP:10124"/>
        <dbReference type="ChEBI" id="CHEBI:15377"/>
        <dbReference type="ChEBI" id="CHEBI:15378"/>
        <dbReference type="ChEBI" id="CHEBI:59871"/>
        <dbReference type="ChEBI" id="CHEBI:78442"/>
        <dbReference type="ChEBI" id="CHEBI:79333"/>
        <dbReference type="EC" id="3.1.1.96"/>
    </reaction>
</comment>
<dbReference type="EC" id="3.1.1.-" evidence="2"/>
<dbReference type="GO" id="GO:0051500">
    <property type="term" value="F:D-tyrosyl-tRNA(Tyr) deacylase activity"/>
    <property type="evidence" value="ECO:0007669"/>
    <property type="project" value="TreeGrafter"/>
</dbReference>
<comment type="catalytic activity">
    <reaction evidence="2">
        <text>glycyl-tRNA(Ala) + H2O = tRNA(Ala) + glycine + H(+)</text>
        <dbReference type="Rhea" id="RHEA:53744"/>
        <dbReference type="Rhea" id="RHEA-COMP:9657"/>
        <dbReference type="Rhea" id="RHEA-COMP:13640"/>
        <dbReference type="ChEBI" id="CHEBI:15377"/>
        <dbReference type="ChEBI" id="CHEBI:15378"/>
        <dbReference type="ChEBI" id="CHEBI:57305"/>
        <dbReference type="ChEBI" id="CHEBI:78442"/>
        <dbReference type="ChEBI" id="CHEBI:78522"/>
    </reaction>
</comment>
<keyword evidence="2" id="KW-0694">RNA-binding</keyword>
<dbReference type="GO" id="GO:0000049">
    <property type="term" value="F:tRNA binding"/>
    <property type="evidence" value="ECO:0007669"/>
    <property type="project" value="UniProtKB-UniRule"/>
</dbReference>